<dbReference type="PANTHER" id="PTHR39341:SF1">
    <property type="entry name" value="DUF1858 DOMAIN-CONTAINING PROTEIN"/>
    <property type="match status" value="1"/>
</dbReference>
<dbReference type="RefSeq" id="WP_042685140.1">
    <property type="nucleotide sequence ID" value="NZ_DUIH01000013.1"/>
</dbReference>
<dbReference type="Pfam" id="PF08984">
    <property type="entry name" value="DUF1858"/>
    <property type="match status" value="1"/>
</dbReference>
<organism evidence="2 3">
    <name type="scientific">Methermicoccus shengliensis</name>
    <dbReference type="NCBI Taxonomy" id="660064"/>
    <lineage>
        <taxon>Archaea</taxon>
        <taxon>Methanobacteriati</taxon>
        <taxon>Methanobacteriota</taxon>
        <taxon>Stenosarchaea group</taxon>
        <taxon>Methanomicrobia</taxon>
        <taxon>Methanosarcinales</taxon>
        <taxon>Methermicoccaceae</taxon>
        <taxon>Methermicoccus</taxon>
    </lineage>
</organism>
<dbReference type="Proteomes" id="UP000600363">
    <property type="component" value="Unassembled WGS sequence"/>
</dbReference>
<evidence type="ECO:0000259" key="1">
    <source>
        <dbReference type="Pfam" id="PF08984"/>
    </source>
</evidence>
<reference evidence="2" key="1">
    <citation type="journal article" date="2020" name="bioRxiv">
        <title>A rank-normalized archaeal taxonomy based on genome phylogeny resolves widespread incomplete and uneven classifications.</title>
        <authorList>
            <person name="Rinke C."/>
            <person name="Chuvochina M."/>
            <person name="Mussig A.J."/>
            <person name="Chaumeil P.-A."/>
            <person name="Waite D.W."/>
            <person name="Whitman W.B."/>
            <person name="Parks D.H."/>
            <person name="Hugenholtz P."/>
        </authorList>
    </citation>
    <scope>NUCLEOTIDE SEQUENCE</scope>
    <source>
        <strain evidence="2">UBA12518</strain>
    </source>
</reference>
<dbReference type="InterPro" id="IPR023883">
    <property type="entry name" value="CHP03980_redox-disulphide"/>
</dbReference>
<accession>A0A832VXF6</accession>
<evidence type="ECO:0000313" key="2">
    <source>
        <dbReference type="EMBL" id="HIH69812.1"/>
    </source>
</evidence>
<dbReference type="InterPro" id="IPR038062">
    <property type="entry name" value="ScdA-like_N_sf"/>
</dbReference>
<feature type="domain" description="DUF1858" evidence="1">
    <location>
        <begin position="2"/>
        <end position="55"/>
    </location>
</feature>
<dbReference type="Gene3D" id="1.10.3910.10">
    <property type="entry name" value="SP0561-like"/>
    <property type="match status" value="1"/>
</dbReference>
<proteinExistence type="predicted"/>
<gene>
    <name evidence="2" type="ORF">HA299_04235</name>
</gene>
<protein>
    <submittedName>
        <fullName evidence="2">DUF1858 domain-containing protein</fullName>
    </submittedName>
</protein>
<sequence length="74" mass="8192">MITKDMRIAEVVGKYPDTMMVFLQYGLGCIGCQIARYETIEEGALAHGLDVDQLVADLNAVVEEAEREEEEAAE</sequence>
<dbReference type="EMBL" id="DUIH01000013">
    <property type="protein sequence ID" value="HIH69812.1"/>
    <property type="molecule type" value="Genomic_DNA"/>
</dbReference>
<dbReference type="SUPFAM" id="SSF140683">
    <property type="entry name" value="SP0561-like"/>
    <property type="match status" value="1"/>
</dbReference>
<dbReference type="NCBIfam" id="TIGR03980">
    <property type="entry name" value="prismane_assoc"/>
    <property type="match status" value="1"/>
</dbReference>
<evidence type="ECO:0000313" key="3">
    <source>
        <dbReference type="Proteomes" id="UP000600363"/>
    </source>
</evidence>
<comment type="caution">
    <text evidence="2">The sequence shown here is derived from an EMBL/GenBank/DDBJ whole genome shotgun (WGS) entry which is preliminary data.</text>
</comment>
<dbReference type="AlphaFoldDB" id="A0A832VXF6"/>
<name>A0A832VXF6_9EURY</name>
<dbReference type="InterPro" id="IPR015077">
    <property type="entry name" value="DUF1858"/>
</dbReference>
<dbReference type="PANTHER" id="PTHR39341">
    <property type="entry name" value="BSL7085 PROTEIN"/>
    <property type="match status" value="1"/>
</dbReference>